<dbReference type="EMBL" id="SELW01000645">
    <property type="protein sequence ID" value="TID16229.1"/>
    <property type="molecule type" value="Genomic_DNA"/>
</dbReference>
<accession>A0A4T0WWS4</accession>
<gene>
    <name evidence="7" type="ORF">CANINC_004228</name>
</gene>
<organism evidence="7 8">
    <name type="scientific">Pichia inconspicua</name>
    <dbReference type="NCBI Taxonomy" id="52247"/>
    <lineage>
        <taxon>Eukaryota</taxon>
        <taxon>Fungi</taxon>
        <taxon>Dikarya</taxon>
        <taxon>Ascomycota</taxon>
        <taxon>Saccharomycotina</taxon>
        <taxon>Pichiomycetes</taxon>
        <taxon>Pichiales</taxon>
        <taxon>Pichiaceae</taxon>
        <taxon>Pichia</taxon>
    </lineage>
</organism>
<dbReference type="GO" id="GO:0016020">
    <property type="term" value="C:membrane"/>
    <property type="evidence" value="ECO:0007669"/>
    <property type="project" value="UniProtKB-SubCell"/>
</dbReference>
<evidence type="ECO:0000256" key="4">
    <source>
        <dbReference type="ARBA" id="ARBA00023136"/>
    </source>
</evidence>
<evidence type="ECO:0000256" key="2">
    <source>
        <dbReference type="ARBA" id="ARBA00022692"/>
    </source>
</evidence>
<keyword evidence="2 6" id="KW-0812">Transmembrane</keyword>
<feature type="transmembrane region" description="Helical" evidence="6">
    <location>
        <begin position="34"/>
        <end position="58"/>
    </location>
</feature>
<dbReference type="OrthoDB" id="407617at2759"/>
<evidence type="ECO:0000313" key="8">
    <source>
        <dbReference type="Proteomes" id="UP000307173"/>
    </source>
</evidence>
<keyword evidence="4 6" id="KW-0472">Membrane</keyword>
<dbReference type="Proteomes" id="UP000307173">
    <property type="component" value="Unassembled WGS sequence"/>
</dbReference>
<feature type="region of interest" description="Disordered" evidence="5">
    <location>
        <begin position="162"/>
        <end position="197"/>
    </location>
</feature>
<sequence length="219" mass="24857">MQIQPHLFGTLCSIAWIQSMYYPPNSYPKRKIIFFAVVFYGIWIAIECGFAIWLRIVYAKGTKWPDLIFGIISSILLAVGLLPPYYELSKRQGRVVGINFIFLAMDSSGAIFSLASLSIGEIDIMGMVLYAIVLTLEIGLFISQGIWLLRFGRSEWKKEKEEQNDFDKFEGNEQNDVVERQFVTTQDSDINDDNDADKVSSIQSINFCQANSSGEQHPN</sequence>
<evidence type="ECO:0000256" key="1">
    <source>
        <dbReference type="ARBA" id="ARBA00004141"/>
    </source>
</evidence>
<protein>
    <recommendedName>
        <fullName evidence="9">PQ-loop repeat-containing protein</fullName>
    </recommendedName>
</protein>
<evidence type="ECO:0000256" key="5">
    <source>
        <dbReference type="SAM" id="MobiDB-lite"/>
    </source>
</evidence>
<dbReference type="AlphaFoldDB" id="A0A4T0WWS4"/>
<dbReference type="SMART" id="SM00679">
    <property type="entry name" value="CTNS"/>
    <property type="match status" value="1"/>
</dbReference>
<feature type="transmembrane region" description="Helical" evidence="6">
    <location>
        <begin position="64"/>
        <end position="83"/>
    </location>
</feature>
<keyword evidence="8" id="KW-1185">Reference proteome</keyword>
<evidence type="ECO:0000256" key="3">
    <source>
        <dbReference type="ARBA" id="ARBA00022989"/>
    </source>
</evidence>
<comment type="subcellular location">
    <subcellularLocation>
        <location evidence="1">Membrane</location>
        <topology evidence="1">Multi-pass membrane protein</topology>
    </subcellularLocation>
</comment>
<name>A0A4T0WWS4_9ASCO</name>
<evidence type="ECO:0000256" key="6">
    <source>
        <dbReference type="SAM" id="Phobius"/>
    </source>
</evidence>
<evidence type="ECO:0000313" key="7">
    <source>
        <dbReference type="EMBL" id="TID16229.1"/>
    </source>
</evidence>
<feature type="transmembrane region" description="Helical" evidence="6">
    <location>
        <begin position="127"/>
        <end position="149"/>
    </location>
</feature>
<dbReference type="InterPro" id="IPR006603">
    <property type="entry name" value="PQ-loop_rpt"/>
</dbReference>
<comment type="caution">
    <text evidence="7">The sequence shown here is derived from an EMBL/GenBank/DDBJ whole genome shotgun (WGS) entry which is preliminary data.</text>
</comment>
<keyword evidence="3 6" id="KW-1133">Transmembrane helix</keyword>
<evidence type="ECO:0008006" key="9">
    <source>
        <dbReference type="Google" id="ProtNLM"/>
    </source>
</evidence>
<feature type="compositionally biased region" description="Basic and acidic residues" evidence="5">
    <location>
        <begin position="162"/>
        <end position="171"/>
    </location>
</feature>
<feature type="transmembrane region" description="Helical" evidence="6">
    <location>
        <begin position="95"/>
        <end position="115"/>
    </location>
</feature>
<proteinExistence type="predicted"/>
<reference evidence="7 8" key="1">
    <citation type="journal article" date="2019" name="Front. Genet.">
        <title>Whole-Genome Sequencing of the Opportunistic Yeast Pathogen Candida inconspicua Uncovers Its Hybrid Origin.</title>
        <authorList>
            <person name="Mixao V."/>
            <person name="Hansen A.P."/>
            <person name="Saus E."/>
            <person name="Boekhout T."/>
            <person name="Lass-Florl C."/>
            <person name="Gabaldon T."/>
        </authorList>
    </citation>
    <scope>NUCLEOTIDE SEQUENCE [LARGE SCALE GENOMIC DNA]</scope>
    <source>
        <strain evidence="7 8">CBS 180</strain>
    </source>
</reference>